<dbReference type="InterPro" id="IPR029063">
    <property type="entry name" value="SAM-dependent_MTases_sf"/>
</dbReference>
<gene>
    <name evidence="2" type="ORF">METZ01_LOCUS452469</name>
</gene>
<accession>A0A382ZXB0</accession>
<dbReference type="EMBL" id="UINC01187083">
    <property type="protein sequence ID" value="SVD99615.1"/>
    <property type="molecule type" value="Genomic_DNA"/>
</dbReference>
<organism evidence="2">
    <name type="scientific">marine metagenome</name>
    <dbReference type="NCBI Taxonomy" id="408172"/>
    <lineage>
        <taxon>unclassified sequences</taxon>
        <taxon>metagenomes</taxon>
        <taxon>ecological metagenomes</taxon>
    </lineage>
</organism>
<sequence>VSGKSIETKIPLFIKKFYNKTNYPGGYTNKEITDISDSYPFRKYINGKVLDAGCGTGMFTLAISKMNNVDTVVGVDFSNSLGTANKFKSKFNIDNVEFKKMDLNDIDFDFYNEFDTIFCSGVLHHMVNSEDVFKKLVKKLKTKGNIIIGVYHPLGRFFMNVKKQFIKLHKYFYFLDKRYRNNYSRKDEWIVDQYFNPYE</sequence>
<evidence type="ECO:0000259" key="1">
    <source>
        <dbReference type="Pfam" id="PF13847"/>
    </source>
</evidence>
<feature type="domain" description="Methyltransferase" evidence="1">
    <location>
        <begin position="47"/>
        <end position="163"/>
    </location>
</feature>
<dbReference type="PANTHER" id="PTHR43861">
    <property type="entry name" value="TRANS-ACONITATE 2-METHYLTRANSFERASE-RELATED"/>
    <property type="match status" value="1"/>
</dbReference>
<dbReference type="CDD" id="cd02440">
    <property type="entry name" value="AdoMet_MTases"/>
    <property type="match status" value="1"/>
</dbReference>
<feature type="non-terminal residue" evidence="2">
    <location>
        <position position="1"/>
    </location>
</feature>
<dbReference type="AlphaFoldDB" id="A0A382ZXB0"/>
<dbReference type="Pfam" id="PF13847">
    <property type="entry name" value="Methyltransf_31"/>
    <property type="match status" value="1"/>
</dbReference>
<feature type="non-terminal residue" evidence="2">
    <location>
        <position position="199"/>
    </location>
</feature>
<proteinExistence type="predicted"/>
<evidence type="ECO:0000313" key="2">
    <source>
        <dbReference type="EMBL" id="SVD99615.1"/>
    </source>
</evidence>
<dbReference type="InterPro" id="IPR025714">
    <property type="entry name" value="Methyltranfer_dom"/>
</dbReference>
<dbReference type="PANTHER" id="PTHR43861:SF1">
    <property type="entry name" value="TRANS-ACONITATE 2-METHYLTRANSFERASE"/>
    <property type="match status" value="1"/>
</dbReference>
<protein>
    <recommendedName>
        <fullName evidence="1">Methyltransferase domain-containing protein</fullName>
    </recommendedName>
</protein>
<name>A0A382ZXB0_9ZZZZ</name>
<dbReference type="Gene3D" id="3.40.50.150">
    <property type="entry name" value="Vaccinia Virus protein VP39"/>
    <property type="match status" value="1"/>
</dbReference>
<reference evidence="2" key="1">
    <citation type="submission" date="2018-05" db="EMBL/GenBank/DDBJ databases">
        <authorList>
            <person name="Lanie J.A."/>
            <person name="Ng W.-L."/>
            <person name="Kazmierczak K.M."/>
            <person name="Andrzejewski T.M."/>
            <person name="Davidsen T.M."/>
            <person name="Wayne K.J."/>
            <person name="Tettelin H."/>
            <person name="Glass J.I."/>
            <person name="Rusch D."/>
            <person name="Podicherti R."/>
            <person name="Tsui H.-C.T."/>
            <person name="Winkler M.E."/>
        </authorList>
    </citation>
    <scope>NUCLEOTIDE SEQUENCE</scope>
</reference>
<dbReference type="SUPFAM" id="SSF53335">
    <property type="entry name" value="S-adenosyl-L-methionine-dependent methyltransferases"/>
    <property type="match status" value="1"/>
</dbReference>